<comment type="function">
    <text evidence="1">May be involved in ciliary biogenesis or function.</text>
</comment>
<evidence type="ECO:0000259" key="11">
    <source>
        <dbReference type="Pfam" id="PF25810"/>
    </source>
</evidence>
<gene>
    <name evidence="12" type="ORF">CCH79_00016133</name>
</gene>
<accession>A0A315VM75</accession>
<dbReference type="InterPro" id="IPR026771">
    <property type="entry name" value="Tmem218"/>
</dbReference>
<keyword evidence="9" id="KW-0966">Cell projection</keyword>
<dbReference type="PANTHER" id="PTHR31622">
    <property type="entry name" value="TRANSMEMBRANE PROTEIN 218"/>
    <property type="match status" value="1"/>
</dbReference>
<dbReference type="AlphaFoldDB" id="A0A315VM75"/>
<keyword evidence="8 10" id="KW-0472">Membrane</keyword>
<evidence type="ECO:0000256" key="1">
    <source>
        <dbReference type="ARBA" id="ARBA00003173"/>
    </source>
</evidence>
<dbReference type="InterPro" id="IPR057973">
    <property type="entry name" value="TMEM218_N"/>
</dbReference>
<keyword evidence="13" id="KW-1185">Reference proteome</keyword>
<feature type="transmembrane region" description="Helical" evidence="10">
    <location>
        <begin position="12"/>
        <end position="34"/>
    </location>
</feature>
<dbReference type="Pfam" id="PF25810">
    <property type="entry name" value="TMEM218_N"/>
    <property type="match status" value="1"/>
</dbReference>
<proteinExistence type="inferred from homology"/>
<keyword evidence="6 10" id="KW-0812">Transmembrane</keyword>
<evidence type="ECO:0000256" key="10">
    <source>
        <dbReference type="SAM" id="Phobius"/>
    </source>
</evidence>
<feature type="non-terminal residue" evidence="12">
    <location>
        <position position="139"/>
    </location>
</feature>
<comment type="caution">
    <text evidence="12">The sequence shown here is derived from an EMBL/GenBank/DDBJ whole genome shotgun (WGS) entry which is preliminary data.</text>
</comment>
<dbReference type="PANTHER" id="PTHR31622:SF1">
    <property type="entry name" value="TRANSMEMBRANE PROTEIN 218"/>
    <property type="match status" value="1"/>
</dbReference>
<feature type="transmembrane region" description="Helical" evidence="10">
    <location>
        <begin position="80"/>
        <end position="102"/>
    </location>
</feature>
<evidence type="ECO:0000256" key="5">
    <source>
        <dbReference type="ARBA" id="ARBA00015054"/>
    </source>
</evidence>
<evidence type="ECO:0000313" key="12">
    <source>
        <dbReference type="EMBL" id="PWA24658.1"/>
    </source>
</evidence>
<feature type="transmembrane region" description="Helical" evidence="10">
    <location>
        <begin position="41"/>
        <end position="60"/>
    </location>
</feature>
<dbReference type="GO" id="GO:0016020">
    <property type="term" value="C:membrane"/>
    <property type="evidence" value="ECO:0007669"/>
    <property type="project" value="UniProtKB-SubCell"/>
</dbReference>
<name>A0A315VM75_GAMAF</name>
<evidence type="ECO:0000256" key="9">
    <source>
        <dbReference type="ARBA" id="ARBA00023273"/>
    </source>
</evidence>
<organism evidence="12 13">
    <name type="scientific">Gambusia affinis</name>
    <name type="common">Western mosquitofish</name>
    <name type="synonym">Heterandria affinis</name>
    <dbReference type="NCBI Taxonomy" id="33528"/>
    <lineage>
        <taxon>Eukaryota</taxon>
        <taxon>Metazoa</taxon>
        <taxon>Chordata</taxon>
        <taxon>Craniata</taxon>
        <taxon>Vertebrata</taxon>
        <taxon>Euteleostomi</taxon>
        <taxon>Actinopterygii</taxon>
        <taxon>Neopterygii</taxon>
        <taxon>Teleostei</taxon>
        <taxon>Neoteleostei</taxon>
        <taxon>Acanthomorphata</taxon>
        <taxon>Ovalentaria</taxon>
        <taxon>Atherinomorphae</taxon>
        <taxon>Cyprinodontiformes</taxon>
        <taxon>Poeciliidae</taxon>
        <taxon>Poeciliinae</taxon>
        <taxon>Gambusia</taxon>
    </lineage>
</organism>
<dbReference type="Proteomes" id="UP000250572">
    <property type="component" value="Unassembled WGS sequence"/>
</dbReference>
<keyword evidence="7 10" id="KW-1133">Transmembrane helix</keyword>
<dbReference type="GO" id="GO:0005929">
    <property type="term" value="C:cilium"/>
    <property type="evidence" value="ECO:0007669"/>
    <property type="project" value="UniProtKB-SubCell"/>
</dbReference>
<comment type="subcellular location">
    <subcellularLocation>
        <location evidence="2">Cell projection</location>
        <location evidence="2">Cilium</location>
    </subcellularLocation>
    <subcellularLocation>
        <location evidence="3">Membrane</location>
        <topology evidence="3">Multi-pass membrane protein</topology>
    </subcellularLocation>
</comment>
<evidence type="ECO:0000313" key="13">
    <source>
        <dbReference type="Proteomes" id="UP000250572"/>
    </source>
</evidence>
<reference evidence="12 13" key="1">
    <citation type="journal article" date="2018" name="G3 (Bethesda)">
        <title>A High-Quality Reference Genome for the Invasive Mosquitofish Gambusia affinis Using a Chicago Library.</title>
        <authorList>
            <person name="Hoffberg S.L."/>
            <person name="Troendle N.J."/>
            <person name="Glenn T.C."/>
            <person name="Mahmud O."/>
            <person name="Louha S."/>
            <person name="Chalopin D."/>
            <person name="Bennetzen J.L."/>
            <person name="Mauricio R."/>
        </authorList>
    </citation>
    <scope>NUCLEOTIDE SEQUENCE [LARGE SCALE GENOMIC DNA]</scope>
    <source>
        <strain evidence="12">NE01/NJP1002.9</strain>
        <tissue evidence="12">Muscle</tissue>
    </source>
</reference>
<sequence length="139" mass="15260">MIDMTNTVLQVGTGVVVIVIVWIAALVAGTILLRADGSAKLGVIPTTLLALTITLVLVFFPRSPEMPFPFKEIEIVDTFFIGRYVLLAVVGTVFLVAFFMLLPLHFLEPASFTEEDKIRLTDFTQAWELEGSAGLDSTR</sequence>
<protein>
    <recommendedName>
        <fullName evidence="5">Transmembrane protein 218</fullName>
    </recommendedName>
</protein>
<comment type="similarity">
    <text evidence="4">Belongs to the TMEM218 family.</text>
</comment>
<evidence type="ECO:0000256" key="2">
    <source>
        <dbReference type="ARBA" id="ARBA00004138"/>
    </source>
</evidence>
<dbReference type="STRING" id="33528.ENSGAFP00000032688"/>
<dbReference type="EMBL" id="NHOQ01001398">
    <property type="protein sequence ID" value="PWA24658.1"/>
    <property type="molecule type" value="Genomic_DNA"/>
</dbReference>
<evidence type="ECO:0000256" key="3">
    <source>
        <dbReference type="ARBA" id="ARBA00004141"/>
    </source>
</evidence>
<evidence type="ECO:0000256" key="7">
    <source>
        <dbReference type="ARBA" id="ARBA00022989"/>
    </source>
</evidence>
<evidence type="ECO:0000256" key="6">
    <source>
        <dbReference type="ARBA" id="ARBA00022692"/>
    </source>
</evidence>
<evidence type="ECO:0000256" key="4">
    <source>
        <dbReference type="ARBA" id="ARBA00010775"/>
    </source>
</evidence>
<feature type="domain" description="Transmembrane protein 218 N-terminal" evidence="11">
    <location>
        <begin position="4"/>
        <end position="62"/>
    </location>
</feature>
<evidence type="ECO:0000256" key="8">
    <source>
        <dbReference type="ARBA" id="ARBA00023136"/>
    </source>
</evidence>